<dbReference type="SUPFAM" id="SSF46938">
    <property type="entry name" value="CRAL/TRIO N-terminal domain"/>
    <property type="match status" value="1"/>
</dbReference>
<evidence type="ECO:0008006" key="5">
    <source>
        <dbReference type="Google" id="ProtNLM"/>
    </source>
</evidence>
<dbReference type="EMBL" id="CATQJL010000305">
    <property type="protein sequence ID" value="CAJ0602884.1"/>
    <property type="molecule type" value="Genomic_DNA"/>
</dbReference>
<dbReference type="Proteomes" id="UP001176961">
    <property type="component" value="Unassembled WGS sequence"/>
</dbReference>
<dbReference type="InterPro" id="IPR051064">
    <property type="entry name" value="SEC14/CRAL-TRIO_domain"/>
</dbReference>
<feature type="domain" description="CRAL-TRIO" evidence="1">
    <location>
        <begin position="136"/>
        <end position="308"/>
    </location>
</feature>
<dbReference type="Pfam" id="PF00650">
    <property type="entry name" value="CRAL_TRIO"/>
    <property type="match status" value="1"/>
</dbReference>
<gene>
    <name evidence="3" type="ORF">CYNAS_LOCUS14867</name>
</gene>
<evidence type="ECO:0000259" key="2">
    <source>
        <dbReference type="PROSITE" id="PS50866"/>
    </source>
</evidence>
<dbReference type="AlphaFoldDB" id="A0AA36M855"/>
<evidence type="ECO:0000313" key="3">
    <source>
        <dbReference type="EMBL" id="CAJ0602884.1"/>
    </source>
</evidence>
<proteinExistence type="predicted"/>
<dbReference type="PANTHER" id="PTHR23324:SF7">
    <property type="entry name" value="CRAL-TRIO DOMAIN-CONTAINING PROTEIN"/>
    <property type="match status" value="1"/>
</dbReference>
<protein>
    <recommendedName>
        <fullName evidence="5">CRAL-TRIO domain-containing protein</fullName>
    </recommendedName>
</protein>
<dbReference type="SUPFAM" id="SSF101576">
    <property type="entry name" value="Supernatant protein factor (SPF), C-terminal domain"/>
    <property type="match status" value="1"/>
</dbReference>
<evidence type="ECO:0000259" key="1">
    <source>
        <dbReference type="PROSITE" id="PS50191"/>
    </source>
</evidence>
<feature type="domain" description="GOLD" evidence="2">
    <location>
        <begin position="334"/>
        <end position="430"/>
    </location>
</feature>
<dbReference type="Gene3D" id="2.60.120.680">
    <property type="entry name" value="GOLD domain"/>
    <property type="match status" value="1"/>
</dbReference>
<dbReference type="InterPro" id="IPR009038">
    <property type="entry name" value="GOLD_dom"/>
</dbReference>
<evidence type="ECO:0000313" key="4">
    <source>
        <dbReference type="Proteomes" id="UP001176961"/>
    </source>
</evidence>
<dbReference type="InterPro" id="IPR036598">
    <property type="entry name" value="GOLD_dom_sf"/>
</dbReference>
<dbReference type="PROSITE" id="PS50191">
    <property type="entry name" value="CRAL_TRIO"/>
    <property type="match status" value="1"/>
</dbReference>
<accession>A0AA36M855</accession>
<keyword evidence="4" id="KW-1185">Reference proteome</keyword>
<dbReference type="CDD" id="cd00170">
    <property type="entry name" value="SEC14"/>
    <property type="match status" value="1"/>
</dbReference>
<organism evidence="3 4">
    <name type="scientific">Cylicocyclus nassatus</name>
    <name type="common">Nematode worm</name>
    <dbReference type="NCBI Taxonomy" id="53992"/>
    <lineage>
        <taxon>Eukaryota</taxon>
        <taxon>Metazoa</taxon>
        <taxon>Ecdysozoa</taxon>
        <taxon>Nematoda</taxon>
        <taxon>Chromadorea</taxon>
        <taxon>Rhabditida</taxon>
        <taxon>Rhabditina</taxon>
        <taxon>Rhabditomorpha</taxon>
        <taxon>Strongyloidea</taxon>
        <taxon>Strongylidae</taxon>
        <taxon>Cylicocyclus</taxon>
    </lineage>
</organism>
<reference evidence="3" key="1">
    <citation type="submission" date="2023-07" db="EMBL/GenBank/DDBJ databases">
        <authorList>
            <consortium name="CYATHOMIX"/>
        </authorList>
    </citation>
    <scope>NUCLEOTIDE SEQUENCE</scope>
    <source>
        <strain evidence="3">N/A</strain>
    </source>
</reference>
<dbReference type="InterPro" id="IPR036865">
    <property type="entry name" value="CRAL-TRIO_dom_sf"/>
</dbReference>
<dbReference type="PANTHER" id="PTHR23324">
    <property type="entry name" value="SEC14 RELATED PROTEIN"/>
    <property type="match status" value="1"/>
</dbReference>
<dbReference type="SMART" id="SM00516">
    <property type="entry name" value="SEC14"/>
    <property type="match status" value="1"/>
</dbReference>
<comment type="caution">
    <text evidence="3">The sequence shown here is derived from an EMBL/GenBank/DDBJ whole genome shotgun (WGS) entry which is preliminary data.</text>
</comment>
<dbReference type="InterPro" id="IPR036273">
    <property type="entry name" value="CRAL/TRIO_N_dom_sf"/>
</dbReference>
<dbReference type="Gene3D" id="3.40.525.10">
    <property type="entry name" value="CRAL-TRIO lipid binding domain"/>
    <property type="match status" value="1"/>
</dbReference>
<dbReference type="GO" id="GO:0005737">
    <property type="term" value="C:cytoplasm"/>
    <property type="evidence" value="ECO:0007669"/>
    <property type="project" value="TreeGrafter"/>
</dbReference>
<dbReference type="PROSITE" id="PS50866">
    <property type="entry name" value="GOLD"/>
    <property type="match status" value="1"/>
</dbReference>
<sequence length="431" mass="49115">MGATMADNGPPKEHLPVNHCRTLSCSFEVGDSSDSSIYDSFCMIRMTVENHYISTEELTTYQKDKIAELREKASEHLAKYPDYDTDFSLLRWLMGWDYDIEVILPKLRESIDVLTSLGLHEISVQDIYELNAKIRSMSNVCNYFPGGLMCQDDEGNVVYMQPLARSHPKSLIRSGCVSDLLRISVVEAELAFKLVRKAESATGRKLGAKIIIDLDEFSMDVIYPPALGAYLNLLTLLQTLFPDFGRRIYLINCPVMIRTVYGMVQPVLSRQTREKVVFLGSDWKEVLIKDLGSHNIYSHWGGTKVSDSPTGDIRMGGKVPEKLQYRADDNPDDNKKQFKKITISARSKTEVKVRGEKGRTLRWIWRVSNGDVNFGVQKDGELAYPTFRISTDFHPEIGRLECKTTGDYTFTFDNSYGKVWSKEVSYKIWLE</sequence>
<dbReference type="InterPro" id="IPR001251">
    <property type="entry name" value="CRAL-TRIO_dom"/>
</dbReference>
<name>A0AA36M855_CYLNA</name>
<dbReference type="SUPFAM" id="SSF52087">
    <property type="entry name" value="CRAL/TRIO domain"/>
    <property type="match status" value="1"/>
</dbReference>